<dbReference type="OrthoDB" id="3795781at2759"/>
<name>A0A6A5Z3Y1_9PLEO</name>
<dbReference type="InterPro" id="IPR011333">
    <property type="entry name" value="SKP1/BTB/POZ_sf"/>
</dbReference>
<keyword evidence="2" id="KW-1185">Reference proteome</keyword>
<dbReference type="Gene3D" id="3.30.710.10">
    <property type="entry name" value="Potassium Channel Kv1.1, Chain A"/>
    <property type="match status" value="1"/>
</dbReference>
<organism evidence="1 2">
    <name type="scientific">Lophiotrema nucula</name>
    <dbReference type="NCBI Taxonomy" id="690887"/>
    <lineage>
        <taxon>Eukaryota</taxon>
        <taxon>Fungi</taxon>
        <taxon>Dikarya</taxon>
        <taxon>Ascomycota</taxon>
        <taxon>Pezizomycotina</taxon>
        <taxon>Dothideomycetes</taxon>
        <taxon>Pleosporomycetidae</taxon>
        <taxon>Pleosporales</taxon>
        <taxon>Lophiotremataceae</taxon>
        <taxon>Lophiotrema</taxon>
    </lineage>
</organism>
<proteinExistence type="predicted"/>
<dbReference type="EMBL" id="ML977326">
    <property type="protein sequence ID" value="KAF2114179.1"/>
    <property type="molecule type" value="Genomic_DNA"/>
</dbReference>
<dbReference type="AlphaFoldDB" id="A0A6A5Z3Y1"/>
<sequence>MASSSTSVPPQGGDKPSKNVLSELFRTGFLANVTLYFGKGHTFKVYRDVLIEKSRWFAKHLSGKSEFHIYVPLAHFEERGQSTTHLACECDPSLAHENSQDGRCRVSMAFYQLLRYCYTEEYPDFSSWRNSFRIAQDGVV</sequence>
<gene>
    <name evidence="1" type="ORF">BDV96DRAFT_600901</name>
</gene>
<accession>A0A6A5Z3Y1</accession>
<evidence type="ECO:0000313" key="1">
    <source>
        <dbReference type="EMBL" id="KAF2114179.1"/>
    </source>
</evidence>
<protein>
    <submittedName>
        <fullName evidence="1">Uncharacterized protein</fullName>
    </submittedName>
</protein>
<evidence type="ECO:0000313" key="2">
    <source>
        <dbReference type="Proteomes" id="UP000799770"/>
    </source>
</evidence>
<dbReference type="Proteomes" id="UP000799770">
    <property type="component" value="Unassembled WGS sequence"/>
</dbReference>
<dbReference type="SUPFAM" id="SSF54695">
    <property type="entry name" value="POZ domain"/>
    <property type="match status" value="1"/>
</dbReference>
<reference evidence="1" key="1">
    <citation type="journal article" date="2020" name="Stud. Mycol.">
        <title>101 Dothideomycetes genomes: a test case for predicting lifestyles and emergence of pathogens.</title>
        <authorList>
            <person name="Haridas S."/>
            <person name="Albert R."/>
            <person name="Binder M."/>
            <person name="Bloem J."/>
            <person name="Labutti K."/>
            <person name="Salamov A."/>
            <person name="Andreopoulos B."/>
            <person name="Baker S."/>
            <person name="Barry K."/>
            <person name="Bills G."/>
            <person name="Bluhm B."/>
            <person name="Cannon C."/>
            <person name="Castanera R."/>
            <person name="Culley D."/>
            <person name="Daum C."/>
            <person name="Ezra D."/>
            <person name="Gonzalez J."/>
            <person name="Henrissat B."/>
            <person name="Kuo A."/>
            <person name="Liang C."/>
            <person name="Lipzen A."/>
            <person name="Lutzoni F."/>
            <person name="Magnuson J."/>
            <person name="Mondo S."/>
            <person name="Nolan M."/>
            <person name="Ohm R."/>
            <person name="Pangilinan J."/>
            <person name="Park H.-J."/>
            <person name="Ramirez L."/>
            <person name="Alfaro M."/>
            <person name="Sun H."/>
            <person name="Tritt A."/>
            <person name="Yoshinaga Y."/>
            <person name="Zwiers L.-H."/>
            <person name="Turgeon B."/>
            <person name="Goodwin S."/>
            <person name="Spatafora J."/>
            <person name="Crous P."/>
            <person name="Grigoriev I."/>
        </authorList>
    </citation>
    <scope>NUCLEOTIDE SEQUENCE</scope>
    <source>
        <strain evidence="1">CBS 627.86</strain>
    </source>
</reference>